<protein>
    <submittedName>
        <fullName evidence="1">Uncharacterized protein</fullName>
    </submittedName>
</protein>
<keyword evidence="2" id="KW-1185">Reference proteome</keyword>
<gene>
    <name evidence="1" type="ORF">EV182_008243</name>
</gene>
<evidence type="ECO:0000313" key="2">
    <source>
        <dbReference type="Proteomes" id="UP001145114"/>
    </source>
</evidence>
<name>A0ACC1H8M5_9FUNG</name>
<dbReference type="EMBL" id="JAMZIH010009292">
    <property type="protein sequence ID" value="KAJ1670388.1"/>
    <property type="molecule type" value="Genomic_DNA"/>
</dbReference>
<dbReference type="Proteomes" id="UP001145114">
    <property type="component" value="Unassembled WGS sequence"/>
</dbReference>
<accession>A0ACC1H8M5</accession>
<comment type="caution">
    <text evidence="1">The sequence shown here is derived from an EMBL/GenBank/DDBJ whole genome shotgun (WGS) entry which is preliminary data.</text>
</comment>
<proteinExistence type="predicted"/>
<organism evidence="1 2">
    <name type="scientific">Spiromyces aspiralis</name>
    <dbReference type="NCBI Taxonomy" id="68401"/>
    <lineage>
        <taxon>Eukaryota</taxon>
        <taxon>Fungi</taxon>
        <taxon>Fungi incertae sedis</taxon>
        <taxon>Zoopagomycota</taxon>
        <taxon>Kickxellomycotina</taxon>
        <taxon>Kickxellomycetes</taxon>
        <taxon>Kickxellales</taxon>
        <taxon>Kickxellaceae</taxon>
        <taxon>Spiromyces</taxon>
    </lineage>
</organism>
<reference evidence="1" key="1">
    <citation type="submission" date="2022-06" db="EMBL/GenBank/DDBJ databases">
        <title>Phylogenomic reconstructions and comparative analyses of Kickxellomycotina fungi.</title>
        <authorList>
            <person name="Reynolds N.K."/>
            <person name="Stajich J.E."/>
            <person name="Barry K."/>
            <person name="Grigoriev I.V."/>
            <person name="Crous P."/>
            <person name="Smith M.E."/>
        </authorList>
    </citation>
    <scope>NUCLEOTIDE SEQUENCE</scope>
    <source>
        <strain evidence="1">RSA 2271</strain>
    </source>
</reference>
<feature type="non-terminal residue" evidence="1">
    <location>
        <position position="1"/>
    </location>
</feature>
<sequence>LLANVDDPEEEEIESLAKLMTTIGEKLERPAAKAHMDVYFGRIEALAKNKKLCSRIRFMLQDVIDLREAKWVSRRKELGPKTIAEIHEEAEKQREQTMRKSTSIRGGTSMGGHGSQFGRVGRGGDGRMGDRESRQGRSPWSTVGGGPSGSGRADSMTSRAGNLSSFGDFSRSKNSPSPGSTNPFSSLSKGSRGWNDTGSASRVGLPSARGGSALYGTSRLS</sequence>
<feature type="non-terminal residue" evidence="1">
    <location>
        <position position="221"/>
    </location>
</feature>
<evidence type="ECO:0000313" key="1">
    <source>
        <dbReference type="EMBL" id="KAJ1670388.1"/>
    </source>
</evidence>